<sequence length="408" mass="47587">MLIAAMDDGRLISLVSPDFTRSELNLLRNRKRFYCPVCRSPVRLRLGSKKKWHFSHHPKYPCIIETEPESTAHLSGKEDLFQWTKANGRTPELEHYIPEIHQRPDIYLPGIHPIALEYQCSTISEEKLHARTCGYMSVGIRPIWILGGARQKKIRCLARLSGFESQTIQFSNRNAPSHPFFSPYYVSYYYPAEKRICFAGHLHPVSKTMYITQEINHMIPSARPHQLIMPALPFSPESFKQDWADCKRRYRLSVPSHLSREEYWLRQQAYRLRMNYSGFPSFVGLPHRDYIHFSLPPCLWQMWIYFVMTHSPPDLWLTPDMLMRTGKIGGTETVFLRRSLPLCPKRSLAGVIKTYLEQLVKLNKAEGKEGAYRFRASRIAGDLPLDQLLKQDRLVLDSLERVHGQMNK</sequence>
<dbReference type="InterPro" id="IPR057253">
    <property type="entry name" value="CoiA-like_N"/>
</dbReference>
<reference evidence="4" key="1">
    <citation type="journal article" date="2014" name="Int. J. Syst. Evol. Microbiol.">
        <title>Complete genome sequence of Corynebacterium casei LMG S-19264T (=DSM 44701T), isolated from a smear-ripened cheese.</title>
        <authorList>
            <consortium name="US DOE Joint Genome Institute (JGI-PGF)"/>
            <person name="Walter F."/>
            <person name="Albersmeier A."/>
            <person name="Kalinowski J."/>
            <person name="Ruckert C."/>
        </authorList>
    </citation>
    <scope>NUCLEOTIDE SEQUENCE</scope>
    <source>
        <strain evidence="4">JCM 15325</strain>
    </source>
</reference>
<organism evidence="4 5">
    <name type="scientific">Sporolactobacillus putidus</name>
    <dbReference type="NCBI Taxonomy" id="492735"/>
    <lineage>
        <taxon>Bacteria</taxon>
        <taxon>Bacillati</taxon>
        <taxon>Bacillota</taxon>
        <taxon>Bacilli</taxon>
        <taxon>Bacillales</taxon>
        <taxon>Sporolactobacillaceae</taxon>
        <taxon>Sporolactobacillus</taxon>
    </lineage>
</organism>
<evidence type="ECO:0000259" key="2">
    <source>
        <dbReference type="Pfam" id="PF25164"/>
    </source>
</evidence>
<dbReference type="Pfam" id="PF25164">
    <property type="entry name" value="CoiA_N"/>
    <property type="match status" value="1"/>
</dbReference>
<feature type="domain" description="Competence protein CoiA C-terminal" evidence="3">
    <location>
        <begin position="241"/>
        <end position="310"/>
    </location>
</feature>
<dbReference type="AlphaFoldDB" id="A0A917RZ61"/>
<dbReference type="InterPro" id="IPR010330">
    <property type="entry name" value="CoiA_nuc"/>
</dbReference>
<feature type="domain" description="Competence protein CoiA-like N-terminal" evidence="2">
    <location>
        <begin position="19"/>
        <end position="63"/>
    </location>
</feature>
<keyword evidence="5" id="KW-1185">Reference proteome</keyword>
<dbReference type="Proteomes" id="UP000654670">
    <property type="component" value="Unassembled WGS sequence"/>
</dbReference>
<evidence type="ECO:0008006" key="6">
    <source>
        <dbReference type="Google" id="ProtNLM"/>
    </source>
</evidence>
<dbReference type="Pfam" id="PF25166">
    <property type="entry name" value="CoiA_C"/>
    <property type="match status" value="1"/>
</dbReference>
<dbReference type="EMBL" id="BMOK01000002">
    <property type="protein sequence ID" value="GGL45715.1"/>
    <property type="molecule type" value="Genomic_DNA"/>
</dbReference>
<dbReference type="Pfam" id="PF06054">
    <property type="entry name" value="CoiA_nuc"/>
    <property type="match status" value="1"/>
</dbReference>
<dbReference type="InterPro" id="IPR057252">
    <property type="entry name" value="CoiA_C"/>
</dbReference>
<evidence type="ECO:0000313" key="4">
    <source>
        <dbReference type="EMBL" id="GGL45715.1"/>
    </source>
</evidence>
<proteinExistence type="predicted"/>
<reference evidence="4" key="2">
    <citation type="submission" date="2020-09" db="EMBL/GenBank/DDBJ databases">
        <authorList>
            <person name="Sun Q."/>
            <person name="Ohkuma M."/>
        </authorList>
    </citation>
    <scope>NUCLEOTIDE SEQUENCE</scope>
    <source>
        <strain evidence="4">JCM 15325</strain>
    </source>
</reference>
<accession>A0A917RZ61</accession>
<dbReference type="InterPro" id="IPR021176">
    <property type="entry name" value="Competence-induced_CoiA"/>
</dbReference>
<protein>
    <recommendedName>
        <fullName evidence="6">Competence protein CoiA</fullName>
    </recommendedName>
</protein>
<comment type="caution">
    <text evidence="4">The sequence shown here is derived from an EMBL/GenBank/DDBJ whole genome shotgun (WGS) entry which is preliminary data.</text>
</comment>
<name>A0A917RZ61_9BACL</name>
<feature type="domain" description="Competence protein CoiA nuclease-like" evidence="1">
    <location>
        <begin position="69"/>
        <end position="229"/>
    </location>
</feature>
<evidence type="ECO:0000259" key="3">
    <source>
        <dbReference type="Pfam" id="PF25166"/>
    </source>
</evidence>
<evidence type="ECO:0000313" key="5">
    <source>
        <dbReference type="Proteomes" id="UP000654670"/>
    </source>
</evidence>
<gene>
    <name evidence="4" type="ORF">GCM10007968_07310</name>
</gene>
<evidence type="ECO:0000259" key="1">
    <source>
        <dbReference type="Pfam" id="PF06054"/>
    </source>
</evidence>
<dbReference type="PIRSF" id="PIRSF007487">
    <property type="entry name" value="Competence-induced_CoiA_bac"/>
    <property type="match status" value="1"/>
</dbReference>